<dbReference type="Pfam" id="PF07727">
    <property type="entry name" value="RVT_2"/>
    <property type="match status" value="1"/>
</dbReference>
<dbReference type="GO" id="GO:0015074">
    <property type="term" value="P:DNA integration"/>
    <property type="evidence" value="ECO:0007669"/>
    <property type="project" value="InterPro"/>
</dbReference>
<dbReference type="InterPro" id="IPR013103">
    <property type="entry name" value="RVT_2"/>
</dbReference>
<dbReference type="PANTHER" id="PTHR42648">
    <property type="entry name" value="TRANSPOSASE, PUTATIVE-RELATED"/>
    <property type="match status" value="1"/>
</dbReference>
<name>A0AAE1W3I5_9LAMI</name>
<gene>
    <name evidence="5" type="ORF">Sango_2486600</name>
</gene>
<reference evidence="5" key="1">
    <citation type="submission" date="2020-06" db="EMBL/GenBank/DDBJ databases">
        <authorList>
            <person name="Li T."/>
            <person name="Hu X."/>
            <person name="Zhang T."/>
            <person name="Song X."/>
            <person name="Zhang H."/>
            <person name="Dai N."/>
            <person name="Sheng W."/>
            <person name="Hou X."/>
            <person name="Wei L."/>
        </authorList>
    </citation>
    <scope>NUCLEOTIDE SEQUENCE</scope>
    <source>
        <strain evidence="5">K16</strain>
        <tissue evidence="5">Leaf</tissue>
    </source>
</reference>
<dbReference type="InterPro" id="IPR012337">
    <property type="entry name" value="RNaseH-like_sf"/>
</dbReference>
<dbReference type="Proteomes" id="UP001289374">
    <property type="component" value="Unassembled WGS sequence"/>
</dbReference>
<keyword evidence="6" id="KW-1185">Reference proteome</keyword>
<feature type="compositionally biased region" description="Acidic residues" evidence="3">
    <location>
        <begin position="427"/>
        <end position="436"/>
    </location>
</feature>
<feature type="compositionally biased region" description="Polar residues" evidence="3">
    <location>
        <begin position="103"/>
        <end position="113"/>
    </location>
</feature>
<organism evidence="5 6">
    <name type="scientific">Sesamum angolense</name>
    <dbReference type="NCBI Taxonomy" id="2727404"/>
    <lineage>
        <taxon>Eukaryota</taxon>
        <taxon>Viridiplantae</taxon>
        <taxon>Streptophyta</taxon>
        <taxon>Embryophyta</taxon>
        <taxon>Tracheophyta</taxon>
        <taxon>Spermatophyta</taxon>
        <taxon>Magnoliopsida</taxon>
        <taxon>eudicotyledons</taxon>
        <taxon>Gunneridae</taxon>
        <taxon>Pentapetalae</taxon>
        <taxon>asterids</taxon>
        <taxon>lamiids</taxon>
        <taxon>Lamiales</taxon>
        <taxon>Pedaliaceae</taxon>
        <taxon>Sesamum</taxon>
    </lineage>
</organism>
<sequence>MRNGKAGRASGLGRGLIWVGGAARGVGRWCGGARGWEVGGARFTRGWEVGGRCEELGRGGPARGLGRGWPAREGLGGLADAMGWGAGWPRREGLERGGGPITRPNTRPHTTTDGPFPAPLRQPMCLAPDPSVTRSTHPTRVVVGATGGCVGLVVGGRVISLPGSRLPSHLPKGFVVFLFPLFFFDVKAAIKYGRDNVSLDTVINGLKSKEMDIKQIKLASPIMKLGHISQKGLELLQKEGVLIDKIEKLKFCDECVMGKQHKVQFPASQNPNPVSSSCILDYVHADVWGPSNIPTPGGNKYFLSITDKFSRKVFVFLMKHKSDVFENFRKWKILVENQTGKKLKVLRTDNGLEFCYQSFSDLCDECGIKRHKTNPYNPQQNGVAERMNRTLLEKLDACLLVLVYLNLSGDKKHDNLDITFDKVEDNQQGEENEEEHGTEFPENTNPEGLEDYMLARDRNRREPRIPARYNDFHIALNIEPYEPSSVEEALKSENSKNWLSAMAEEMKSLKDNNTWVLVPKPKSCSVVDCKWIFKIKEEDTSKRFKARLVAKGFTQKEGIDYTEIFSPVVKYTTVRIILALTAHFNWELKQMDVKTAFLHGFRKRSWSKVEYVAFVWPMTIPLVWPITRPNTWPHTTTDGPFPAPLPQPMCLAPDPSVTWSTHPTRVVVGATDGCVGLVVGGCVISLLGSRLAEPFAERLRGFQRSSGHCGLAA</sequence>
<keyword evidence="2" id="KW-0378">Hydrolase</keyword>
<dbReference type="Pfam" id="PF00665">
    <property type="entry name" value="rve"/>
    <property type="match status" value="1"/>
</dbReference>
<evidence type="ECO:0000313" key="6">
    <source>
        <dbReference type="Proteomes" id="UP001289374"/>
    </source>
</evidence>
<dbReference type="PANTHER" id="PTHR42648:SF28">
    <property type="entry name" value="TRANSPOSON-ENCODED PROTEIN WITH RIBONUCLEASE H-LIKE AND RETROVIRUS ZINC FINGER-LIKE DOMAINS"/>
    <property type="match status" value="1"/>
</dbReference>
<accession>A0AAE1W3I5</accession>
<dbReference type="InterPro" id="IPR001584">
    <property type="entry name" value="Integrase_cat-core"/>
</dbReference>
<dbReference type="Gene3D" id="3.30.420.10">
    <property type="entry name" value="Ribonuclease H-like superfamily/Ribonuclease H"/>
    <property type="match status" value="1"/>
</dbReference>
<feature type="region of interest" description="Disordered" evidence="3">
    <location>
        <begin position="92"/>
        <end position="116"/>
    </location>
</feature>
<keyword evidence="1" id="KW-0479">Metal-binding</keyword>
<dbReference type="InterPro" id="IPR039537">
    <property type="entry name" value="Retrotran_Ty1/copia-like"/>
</dbReference>
<dbReference type="GO" id="GO:0046872">
    <property type="term" value="F:metal ion binding"/>
    <property type="evidence" value="ECO:0007669"/>
    <property type="project" value="UniProtKB-KW"/>
</dbReference>
<evidence type="ECO:0000256" key="1">
    <source>
        <dbReference type="ARBA" id="ARBA00022723"/>
    </source>
</evidence>
<dbReference type="GO" id="GO:0003676">
    <property type="term" value="F:nucleic acid binding"/>
    <property type="evidence" value="ECO:0007669"/>
    <property type="project" value="InterPro"/>
</dbReference>
<comment type="caution">
    <text evidence="5">The sequence shown here is derived from an EMBL/GenBank/DDBJ whole genome shotgun (WGS) entry which is preliminary data.</text>
</comment>
<protein>
    <submittedName>
        <fullName evidence="5">Retrovirus-related Pol polyprotein from transposon TNT 1-94</fullName>
    </submittedName>
</protein>
<reference evidence="5" key="2">
    <citation type="journal article" date="2024" name="Plant">
        <title>Genomic evolution and insights into agronomic trait innovations of Sesamum species.</title>
        <authorList>
            <person name="Miao H."/>
            <person name="Wang L."/>
            <person name="Qu L."/>
            <person name="Liu H."/>
            <person name="Sun Y."/>
            <person name="Le M."/>
            <person name="Wang Q."/>
            <person name="Wei S."/>
            <person name="Zheng Y."/>
            <person name="Lin W."/>
            <person name="Duan Y."/>
            <person name="Cao H."/>
            <person name="Xiong S."/>
            <person name="Wang X."/>
            <person name="Wei L."/>
            <person name="Li C."/>
            <person name="Ma Q."/>
            <person name="Ju M."/>
            <person name="Zhao R."/>
            <person name="Li G."/>
            <person name="Mu C."/>
            <person name="Tian Q."/>
            <person name="Mei H."/>
            <person name="Zhang T."/>
            <person name="Gao T."/>
            <person name="Zhang H."/>
        </authorList>
    </citation>
    <scope>NUCLEOTIDE SEQUENCE</scope>
    <source>
        <strain evidence="5">K16</strain>
    </source>
</reference>
<evidence type="ECO:0000256" key="2">
    <source>
        <dbReference type="ARBA" id="ARBA00022801"/>
    </source>
</evidence>
<dbReference type="GO" id="GO:0016787">
    <property type="term" value="F:hydrolase activity"/>
    <property type="evidence" value="ECO:0007669"/>
    <property type="project" value="UniProtKB-KW"/>
</dbReference>
<dbReference type="AlphaFoldDB" id="A0AAE1W3I5"/>
<dbReference type="EMBL" id="JACGWL010000015">
    <property type="protein sequence ID" value="KAK4386160.1"/>
    <property type="molecule type" value="Genomic_DNA"/>
</dbReference>
<dbReference type="PROSITE" id="PS50994">
    <property type="entry name" value="INTEGRASE"/>
    <property type="match status" value="1"/>
</dbReference>
<proteinExistence type="predicted"/>
<dbReference type="SUPFAM" id="SSF53098">
    <property type="entry name" value="Ribonuclease H-like"/>
    <property type="match status" value="1"/>
</dbReference>
<evidence type="ECO:0000256" key="3">
    <source>
        <dbReference type="SAM" id="MobiDB-lite"/>
    </source>
</evidence>
<dbReference type="InterPro" id="IPR036397">
    <property type="entry name" value="RNaseH_sf"/>
</dbReference>
<evidence type="ECO:0000313" key="5">
    <source>
        <dbReference type="EMBL" id="KAK4386160.1"/>
    </source>
</evidence>
<feature type="region of interest" description="Disordered" evidence="3">
    <location>
        <begin position="425"/>
        <end position="448"/>
    </location>
</feature>
<feature type="domain" description="Integrase catalytic" evidence="4">
    <location>
        <begin position="269"/>
        <end position="395"/>
    </location>
</feature>
<evidence type="ECO:0000259" key="4">
    <source>
        <dbReference type="PROSITE" id="PS50994"/>
    </source>
</evidence>